<keyword evidence="9" id="KW-0812">Transmembrane</keyword>
<evidence type="ECO:0000256" key="5">
    <source>
        <dbReference type="ARBA" id="ARBA00023136"/>
    </source>
</evidence>
<comment type="subcellular location">
    <subcellularLocation>
        <location evidence="1">Cell membrane</location>
    </subcellularLocation>
</comment>
<evidence type="ECO:0000259" key="10">
    <source>
        <dbReference type="PROSITE" id="PS50835"/>
    </source>
</evidence>
<keyword evidence="9" id="KW-1133">Transmembrane helix</keyword>
<evidence type="ECO:0000256" key="1">
    <source>
        <dbReference type="ARBA" id="ARBA00004236"/>
    </source>
</evidence>
<evidence type="ECO:0000313" key="12">
    <source>
        <dbReference type="Proteomes" id="UP000030746"/>
    </source>
</evidence>
<keyword evidence="2" id="KW-1003">Cell membrane</keyword>
<dbReference type="CDD" id="cd00096">
    <property type="entry name" value="Ig"/>
    <property type="match status" value="1"/>
</dbReference>
<evidence type="ECO:0000256" key="6">
    <source>
        <dbReference type="ARBA" id="ARBA00023157"/>
    </source>
</evidence>
<keyword evidence="4" id="KW-0677">Repeat</keyword>
<feature type="domain" description="Ig-like" evidence="10">
    <location>
        <begin position="357"/>
        <end position="455"/>
    </location>
</feature>
<dbReference type="InterPro" id="IPR050958">
    <property type="entry name" value="Cell_Adh-Cytoskel_Orgn"/>
</dbReference>
<keyword evidence="5 9" id="KW-0472">Membrane</keyword>
<dbReference type="RefSeq" id="XP_009044855.1">
    <property type="nucleotide sequence ID" value="XM_009046607.1"/>
</dbReference>
<dbReference type="AlphaFoldDB" id="V4AK02"/>
<protein>
    <recommendedName>
        <fullName evidence="10">Ig-like domain-containing protein</fullName>
    </recommendedName>
</protein>
<evidence type="ECO:0000256" key="8">
    <source>
        <dbReference type="ARBA" id="ARBA00023319"/>
    </source>
</evidence>
<dbReference type="HOGENOM" id="CLU_027911_0_0_1"/>
<dbReference type="SUPFAM" id="SSF48726">
    <property type="entry name" value="Immunoglobulin"/>
    <property type="match status" value="5"/>
</dbReference>
<dbReference type="GO" id="GO:0007156">
    <property type="term" value="P:homophilic cell adhesion via plasma membrane adhesion molecules"/>
    <property type="evidence" value="ECO:0007669"/>
    <property type="project" value="TreeGrafter"/>
</dbReference>
<dbReference type="PANTHER" id="PTHR45080">
    <property type="entry name" value="CONTACTIN 5"/>
    <property type="match status" value="1"/>
</dbReference>
<dbReference type="OrthoDB" id="6084619at2759"/>
<dbReference type="Gene3D" id="2.60.40.10">
    <property type="entry name" value="Immunoglobulins"/>
    <property type="match status" value="5"/>
</dbReference>
<dbReference type="EMBL" id="KB199728">
    <property type="protein sequence ID" value="ESP04524.1"/>
    <property type="molecule type" value="Genomic_DNA"/>
</dbReference>
<dbReference type="InterPro" id="IPR013098">
    <property type="entry name" value="Ig_I-set"/>
</dbReference>
<proteinExistence type="predicted"/>
<name>V4AK02_LOTGI</name>
<evidence type="ECO:0000313" key="11">
    <source>
        <dbReference type="EMBL" id="ESP04524.1"/>
    </source>
</evidence>
<accession>V4AK02</accession>
<gene>
    <name evidence="11" type="ORF">LOTGIDRAFT_237355</name>
</gene>
<dbReference type="InterPro" id="IPR003599">
    <property type="entry name" value="Ig_sub"/>
</dbReference>
<keyword evidence="3" id="KW-0732">Signal</keyword>
<feature type="domain" description="Ig-like" evidence="10">
    <location>
        <begin position="50"/>
        <end position="139"/>
    </location>
</feature>
<dbReference type="FunFam" id="2.60.40.10:FF:000005">
    <property type="entry name" value="Neuronal cell adhesion molecule"/>
    <property type="match status" value="1"/>
</dbReference>
<dbReference type="InterPro" id="IPR003598">
    <property type="entry name" value="Ig_sub2"/>
</dbReference>
<reference evidence="11 12" key="1">
    <citation type="journal article" date="2013" name="Nature">
        <title>Insights into bilaterian evolution from three spiralian genomes.</title>
        <authorList>
            <person name="Simakov O."/>
            <person name="Marletaz F."/>
            <person name="Cho S.J."/>
            <person name="Edsinger-Gonzales E."/>
            <person name="Havlak P."/>
            <person name="Hellsten U."/>
            <person name="Kuo D.H."/>
            <person name="Larsson T."/>
            <person name="Lv J."/>
            <person name="Arendt D."/>
            <person name="Savage R."/>
            <person name="Osoegawa K."/>
            <person name="de Jong P."/>
            <person name="Grimwood J."/>
            <person name="Chapman J.A."/>
            <person name="Shapiro H."/>
            <person name="Aerts A."/>
            <person name="Otillar R.P."/>
            <person name="Terry A.Y."/>
            <person name="Boore J.L."/>
            <person name="Grigoriev I.V."/>
            <person name="Lindberg D.R."/>
            <person name="Seaver E.C."/>
            <person name="Weisblat D.A."/>
            <person name="Putnam N.H."/>
            <person name="Rokhsar D.S."/>
        </authorList>
    </citation>
    <scope>NUCLEOTIDE SEQUENCE [LARGE SCALE GENOMIC DNA]</scope>
</reference>
<dbReference type="Proteomes" id="UP000030746">
    <property type="component" value="Unassembled WGS sequence"/>
</dbReference>
<dbReference type="SMART" id="SM00409">
    <property type="entry name" value="IG"/>
    <property type="match status" value="4"/>
</dbReference>
<sequence length="652" mass="73204">MKSGRLGLCYFTAVPLAQVCRVWYYEIYVELGGNMVEIWQLLVQSVRLPPSISSPRTPQKIYFKRSDNPDTSVQRVLSCEAQGSLPLEIYWRKNGITVEQSKYVKFDVSDGELAITDPTREDEGVYQCIATNKWGTSLSQPFHFIMGRHGSFPDDPVTSLSVNEGDSASLTCDNQPISVPAGTYFWYKQPVNQQGGAQDQVIESDRHAIDKTGTLYFINVIKRDQLIDKVYACGIYNSLDESIKIGSKKRLDVSPPSTGVTNFSPIRLHAPETVEGQIGKDVELECIIGGSPVPTIKWLGLSSLPIKTRNNKYKVTKFGRSLQIFNVTESDEGGYTCIAENNSGRETVFIYFNVTSPPMWINSLQSKHAIVGDDVKFTCKARPAVQEELLSPPDWFINGEPLNMTKELEQGRMMSFNDDRTILTIQDVSRDRDLMCIQCNISNSIGSVFSDAYLNVLEPIMILSRPPEFTVFGHGEVLNFTITATTDPSQTLTRRWFLNDKPLILHQPYFMYDEQSGDFYFNTSKVAVQDIESMAGEYRCELSHQHEITAVAFSIATSKPTTDKNSDPVVAGNYTFIIVIIAGLLVVIIVCIVIVALWKNRTPKAVYNLGKEEDKNFNLTPINQLESEELHNETMNETMNESKLSLYSVGKC</sequence>
<evidence type="ECO:0000256" key="2">
    <source>
        <dbReference type="ARBA" id="ARBA00022475"/>
    </source>
</evidence>
<dbReference type="PROSITE" id="PS50835">
    <property type="entry name" value="IG_LIKE"/>
    <property type="match status" value="4"/>
</dbReference>
<dbReference type="KEGG" id="lgi:LOTGIDRAFT_237355"/>
<dbReference type="GO" id="GO:0005886">
    <property type="term" value="C:plasma membrane"/>
    <property type="evidence" value="ECO:0007669"/>
    <property type="project" value="UniProtKB-SubCell"/>
</dbReference>
<keyword evidence="7" id="KW-0325">Glycoprotein</keyword>
<dbReference type="InterPro" id="IPR013783">
    <property type="entry name" value="Ig-like_fold"/>
</dbReference>
<dbReference type="STRING" id="225164.V4AK02"/>
<keyword evidence="8" id="KW-0393">Immunoglobulin domain</keyword>
<dbReference type="Pfam" id="PF07679">
    <property type="entry name" value="I-set"/>
    <property type="match status" value="2"/>
</dbReference>
<evidence type="ECO:0000256" key="3">
    <source>
        <dbReference type="ARBA" id="ARBA00022729"/>
    </source>
</evidence>
<dbReference type="PANTHER" id="PTHR45080:SF8">
    <property type="entry name" value="IG-LIKE DOMAIN-CONTAINING PROTEIN"/>
    <property type="match status" value="1"/>
</dbReference>
<feature type="domain" description="Ig-like" evidence="10">
    <location>
        <begin position="153"/>
        <end position="244"/>
    </location>
</feature>
<dbReference type="InterPro" id="IPR036179">
    <property type="entry name" value="Ig-like_dom_sf"/>
</dbReference>
<keyword evidence="6" id="KW-1015">Disulfide bond</keyword>
<dbReference type="InterPro" id="IPR007110">
    <property type="entry name" value="Ig-like_dom"/>
</dbReference>
<evidence type="ECO:0000256" key="9">
    <source>
        <dbReference type="SAM" id="Phobius"/>
    </source>
</evidence>
<dbReference type="OMA" id="CELENIY"/>
<organism evidence="11 12">
    <name type="scientific">Lottia gigantea</name>
    <name type="common">Giant owl limpet</name>
    <dbReference type="NCBI Taxonomy" id="225164"/>
    <lineage>
        <taxon>Eukaryota</taxon>
        <taxon>Metazoa</taxon>
        <taxon>Spiralia</taxon>
        <taxon>Lophotrochozoa</taxon>
        <taxon>Mollusca</taxon>
        <taxon>Gastropoda</taxon>
        <taxon>Patellogastropoda</taxon>
        <taxon>Lottioidea</taxon>
        <taxon>Lottiidae</taxon>
        <taxon>Lottia</taxon>
    </lineage>
</organism>
<feature type="domain" description="Ig-like" evidence="10">
    <location>
        <begin position="265"/>
        <end position="355"/>
    </location>
</feature>
<dbReference type="CTD" id="20250436"/>
<dbReference type="SMART" id="SM00408">
    <property type="entry name" value="IGc2"/>
    <property type="match status" value="2"/>
</dbReference>
<feature type="transmembrane region" description="Helical" evidence="9">
    <location>
        <begin position="574"/>
        <end position="598"/>
    </location>
</feature>
<evidence type="ECO:0000256" key="7">
    <source>
        <dbReference type="ARBA" id="ARBA00023180"/>
    </source>
</evidence>
<evidence type="ECO:0000256" key="4">
    <source>
        <dbReference type="ARBA" id="ARBA00022737"/>
    </source>
</evidence>
<dbReference type="GeneID" id="20250436"/>
<keyword evidence="12" id="KW-1185">Reference proteome</keyword>